<organism evidence="3 4">
    <name type="scientific">Actinoplanes octamycinicus</name>
    <dbReference type="NCBI Taxonomy" id="135948"/>
    <lineage>
        <taxon>Bacteria</taxon>
        <taxon>Bacillati</taxon>
        <taxon>Actinomycetota</taxon>
        <taxon>Actinomycetes</taxon>
        <taxon>Micromonosporales</taxon>
        <taxon>Micromonosporaceae</taxon>
        <taxon>Actinoplanes</taxon>
    </lineage>
</organism>
<proteinExistence type="predicted"/>
<dbReference type="PANTHER" id="PTHR45527:SF1">
    <property type="entry name" value="FATTY ACID SYNTHASE"/>
    <property type="match status" value="1"/>
</dbReference>
<feature type="compositionally biased region" description="Low complexity" evidence="1">
    <location>
        <begin position="1"/>
        <end position="19"/>
    </location>
</feature>
<name>A0A7W7H861_9ACTN</name>
<dbReference type="PANTHER" id="PTHR45527">
    <property type="entry name" value="NONRIBOSOMAL PEPTIDE SYNTHETASE"/>
    <property type="match status" value="1"/>
</dbReference>
<dbReference type="SUPFAM" id="SSF56801">
    <property type="entry name" value="Acetyl-CoA synthetase-like"/>
    <property type="match status" value="1"/>
</dbReference>
<dbReference type="Pfam" id="PF00501">
    <property type="entry name" value="AMP-binding"/>
    <property type="match status" value="1"/>
</dbReference>
<keyword evidence="3" id="KW-0436">Ligase</keyword>
<dbReference type="GO" id="GO:0043041">
    <property type="term" value="P:amino acid activation for nonribosomal peptide biosynthetic process"/>
    <property type="evidence" value="ECO:0007669"/>
    <property type="project" value="TreeGrafter"/>
</dbReference>
<evidence type="ECO:0000259" key="2">
    <source>
        <dbReference type="Pfam" id="PF00501"/>
    </source>
</evidence>
<dbReference type="AlphaFoldDB" id="A0A7W7H861"/>
<dbReference type="GO" id="GO:0009239">
    <property type="term" value="P:enterobactin biosynthetic process"/>
    <property type="evidence" value="ECO:0007669"/>
    <property type="project" value="TreeGrafter"/>
</dbReference>
<dbReference type="GO" id="GO:0047527">
    <property type="term" value="F:2,3-dihydroxybenzoate-serine ligase activity"/>
    <property type="evidence" value="ECO:0007669"/>
    <property type="project" value="TreeGrafter"/>
</dbReference>
<accession>A0A7W7H861</accession>
<feature type="domain" description="AMP-dependent synthetase/ligase" evidence="2">
    <location>
        <begin position="31"/>
        <end position="109"/>
    </location>
</feature>
<dbReference type="Gene3D" id="3.40.50.12780">
    <property type="entry name" value="N-terminal domain of ligase-like"/>
    <property type="match status" value="1"/>
</dbReference>
<dbReference type="GO" id="GO:0005829">
    <property type="term" value="C:cytosol"/>
    <property type="evidence" value="ECO:0007669"/>
    <property type="project" value="TreeGrafter"/>
</dbReference>
<comment type="caution">
    <text evidence="3">The sequence shown here is derived from an EMBL/GenBank/DDBJ whole genome shotgun (WGS) entry which is preliminary data.</text>
</comment>
<dbReference type="InterPro" id="IPR000873">
    <property type="entry name" value="AMP-dep_synth/lig_dom"/>
</dbReference>
<evidence type="ECO:0000313" key="3">
    <source>
        <dbReference type="EMBL" id="MBB4745775.1"/>
    </source>
</evidence>
<dbReference type="Proteomes" id="UP000546162">
    <property type="component" value="Unassembled WGS sequence"/>
</dbReference>
<dbReference type="InterPro" id="IPR042099">
    <property type="entry name" value="ANL_N_sf"/>
</dbReference>
<dbReference type="GO" id="GO:0009366">
    <property type="term" value="C:enterobactin synthetase complex"/>
    <property type="evidence" value="ECO:0007669"/>
    <property type="project" value="TreeGrafter"/>
</dbReference>
<dbReference type="RefSeq" id="WP_185046128.1">
    <property type="nucleotide sequence ID" value="NZ_BAABFG010000005.1"/>
</dbReference>
<keyword evidence="4" id="KW-1185">Reference proteome</keyword>
<dbReference type="EMBL" id="JACHNB010000001">
    <property type="protein sequence ID" value="MBB4745775.1"/>
    <property type="molecule type" value="Genomic_DNA"/>
</dbReference>
<evidence type="ECO:0000256" key="1">
    <source>
        <dbReference type="SAM" id="MobiDB-lite"/>
    </source>
</evidence>
<sequence length="222" mass="22933">MTAALLPAPTAPLPTSASPRPRPEPVLRVLARRAAETPDRVAVDDGGYLATYAELWHAAARTRRDLVEAGVEPGDVVAIAAGRGTALVAAIVGVWLAGAACLPVGPAHLDHSVPDPDEVRAALVGPGFPVPDGLPAVPLVEVVAAPTEPPWAAIPDGAAVAFLSWVFGTSGRPVTLRLSHDDLAILLDRCATDPRLTAGPVVLEFFLPLVLGDRLKLAPGRP</sequence>
<dbReference type="GO" id="GO:0031177">
    <property type="term" value="F:phosphopantetheine binding"/>
    <property type="evidence" value="ECO:0007669"/>
    <property type="project" value="TreeGrafter"/>
</dbReference>
<feature type="region of interest" description="Disordered" evidence="1">
    <location>
        <begin position="1"/>
        <end position="23"/>
    </location>
</feature>
<gene>
    <name evidence="3" type="ORF">BJY16_009234</name>
</gene>
<protein>
    <submittedName>
        <fullName evidence="3">Acyl-CoA synthetase (AMP-forming)/AMP-acid ligase II</fullName>
    </submittedName>
</protein>
<evidence type="ECO:0000313" key="4">
    <source>
        <dbReference type="Proteomes" id="UP000546162"/>
    </source>
</evidence>
<reference evidence="3 4" key="1">
    <citation type="submission" date="2020-08" db="EMBL/GenBank/DDBJ databases">
        <title>Sequencing the genomes of 1000 actinobacteria strains.</title>
        <authorList>
            <person name="Klenk H.-P."/>
        </authorList>
    </citation>
    <scope>NUCLEOTIDE SEQUENCE [LARGE SCALE GENOMIC DNA]</scope>
    <source>
        <strain evidence="3 4">DSM 45809</strain>
    </source>
</reference>